<dbReference type="InterPro" id="IPR011050">
    <property type="entry name" value="Pectin_lyase_fold/virulence"/>
</dbReference>
<dbReference type="InterPro" id="IPR024973">
    <property type="entry name" value="ESPR"/>
</dbReference>
<organism evidence="3 4">
    <name type="scientific">Sedimenticola selenatireducens</name>
    <dbReference type="NCBI Taxonomy" id="191960"/>
    <lineage>
        <taxon>Bacteria</taxon>
        <taxon>Pseudomonadati</taxon>
        <taxon>Pseudomonadota</taxon>
        <taxon>Gammaproteobacteria</taxon>
        <taxon>Chromatiales</taxon>
        <taxon>Sedimenticolaceae</taxon>
        <taxon>Sedimenticola</taxon>
    </lineage>
</organism>
<proteinExistence type="predicted"/>
<dbReference type="Pfam" id="PF13332">
    <property type="entry name" value="Fil_haemagg_2"/>
    <property type="match status" value="3"/>
</dbReference>
<dbReference type="Gene3D" id="2.160.20.10">
    <property type="entry name" value="Single-stranded right-handed beta-helix, Pectin lyase-like"/>
    <property type="match status" value="1"/>
</dbReference>
<evidence type="ECO:0000313" key="4">
    <source>
        <dbReference type="Proteomes" id="UP000316649"/>
    </source>
</evidence>
<comment type="caution">
    <text evidence="3">The sequence shown here is derived from an EMBL/GenBank/DDBJ whole genome shotgun (WGS) entry which is preliminary data.</text>
</comment>
<gene>
    <name evidence="3" type="ORF">FHP88_14690</name>
</gene>
<dbReference type="OrthoDB" id="2664633at2"/>
<dbReference type="SUPFAM" id="SSF51126">
    <property type="entry name" value="Pectin lyase-like"/>
    <property type="match status" value="1"/>
</dbReference>
<dbReference type="NCBIfam" id="TIGR01731">
    <property type="entry name" value="fil_hemag_20aa"/>
    <property type="match status" value="21"/>
</dbReference>
<evidence type="ECO:0000259" key="2">
    <source>
        <dbReference type="SMART" id="SM00912"/>
    </source>
</evidence>
<accession>A0A557S1G6</accession>
<feature type="region of interest" description="Disordered" evidence="1">
    <location>
        <begin position="1396"/>
        <end position="1434"/>
    </location>
</feature>
<dbReference type="SMART" id="SM00912">
    <property type="entry name" value="Haemagg_act"/>
    <property type="match status" value="1"/>
</dbReference>
<keyword evidence="4" id="KW-1185">Reference proteome</keyword>
<sequence length="2995" mass="317026">MNKHRYRLVFNKARGLWMAVAEIVKACGKAASPVVGSTPKRSDGRSLQCVMRPLRLALLAGWGGLLVAQPLQAEIMADPTAAAGQRPEVTQAANGVTQVNIQRPGASGVSHNIYQRFDVDTSGAVLNNARVPVKTNLAGWVNGNPSLVGGTARIILNEVNSADPSVLRGYLEVAGDRAQVIVANPAGITCSGCGFINATRSTLTTGRPQFDNGSLSGFDINAGEIRIEGDGLDGRQSDYTDLLARAVIVNAGIWANELNLVTGSNRVAVDGSLQQTKAGSGMAPAFALDVKALGGMYAGKITLVGTENGVGVRNAGQIGAPAGQLQLSADGRLENQGVLAAQDLHLQMTDDIDNSGILSAERDLQLTTQATFDNQGTLYAVHDAVLNAGTGLTNRQDSQGLGGVISSGHDLQIIVQQTGARLDNQTGAVLAAGIEVDGTQGSTGSLRVNVNGAFLGQGRQSAAEQLTLQATSLTLDNGQTRAGAIQLQASQGDISNKAGELYADDRLAITADTHATQTLDNSRGKISAGQLQISVGQLSNVDSELVNTDSADSRVTVAGTLDNQRGLIASNSQNLAVQSGRLDNSLGSLAHAGTGTLGLQFTTLQGSAGTLASNGQLTISATTLTLDDATTSAQVMAIQAGQFSHQRGSLVANAGASVQAVSVDNRNGLMAARQDDLTLTSGGLLQNGQGRIESGNALQLTSGILDNQQGELLGDFVVVDTQQQAFDNQAGKVVADQTLTVNSGALNNQGGLLQSGSAMVVDTHGQRLDNSATATSGGLNSQGTLTLRSGDLNNQAGYLGASGALAIQAAAVDNRSQGVLLSEQQLGLTGASLDNRQGAVQSKGNQNLNLSGTLNNQAGSLLSEAQLTLQADVLDNRSTQSGVQGLQAKSATVSVSRLQNDAGRLLVDQALQITANNRLDNVDGQLSAGQTLLVTTARLDNTRGSVQSGDQLTLTATDLVNANTQTGRQGLQAERIDLAFVNLDNRQGRLLANRQLTLRGNGQLDNRNGLLSSQQALQVSDSQSQRTLRVQNQQGRLVSGTQLQLSSYSIQGDGELLALGDINLSLSGGLSHQGDLITNGDLNIALAGDLSNSGKLAAAGTLTLAAVNIDNLAGSEISAPINFIQANGTLSNQGLIDGSQTRIVAGTLDNFGTGRIYGNQLAIQAATLNNRDHNQRAAVIASRGDLDLGITTLENRNGALIFSAGDLRIGGMLDANDRATGKAGQLNNRSAGIETLGKLAITATQLLNQDTVFRIDTLHTLVDEYHRELRWVNSEDYYERTYLRNGYEEVIGASDPGRLLSAGDMTLNIDQITNDKSHILAGGTLTLNAVQVDNLNATLEKRQEDVGQERFSWIEYCRLGKSKCRRYTPYTPYQPPAQITTIPVTLARVEQQGSVSVNDPGLTAHQPDSTHPTLASADSNTDSAQGMNQTPGPQQSLQLTAQAVNQSGTNSPQVVRSGGLLVQLPNNALFNYQTSPQHSVLIETDPRFADYRHWLSSNYMLDQLGLDPANVMKRLGDGFYEQRLVQQQITQLTGQRYLAGYQSDEEQFKALMNAGVTFALAYDLTPGLALTTEQMAHLTSDLVWLVEQTVVLSDGSRHSVLVPQLYAVLEPGDINGQGALLGGEQVALNLSGDLLNQGSVQAVDRLNLSAVNIHNRRGSFSARSTELSATQDIDNQAGLMQGRDRLVVQAGRDFTVRAATREGFNQVGDSQFERIHLDGIGTLQVLNPEGQLAASAGRDLTLTSAAVINEGENGTTELSAGRNLQLETTQTRMRDAMVWDSRNYRTEDLQREIGTAIQTEGDLTFSAGKDLTARAAQISSNGHLRALAEGNIAIDHGINTDHNARRQVINSKGFLSSKTTIDESRSTTRSVQGSLLSAQDITLQAGQNLTVSGSQVVATESVNLNAGGDLTIQSGQQTSDSYSYHQKKRSGLLTGGSGFGITIGKMQKSDQVEQRQVTQVSSTVGALNGDVTLNAGQDVTVKASDLLARQGNIHVEGANITLDSADDTLGRQEAHKFKQSGLTLAISGGIVDTLQTIKSSVERIDSTEDSRLKALHAWRIGRIAKNLPDQFDKLDHLDQDIANPTQPSSVDGEEVRPSSGINLSLSLGSSASEQQISQRSQTALGSSLIADQQIQITARGRSGTENPGSPEEELSGGDINLRGALLEADQITLNAANELNLTSAENHNDYTETSKSKSSGIGISIGSDGLLFFVEGSRSRGLVNQSDDRYLETLINAKEKATLISASDTTLQGAQVNAKRIEVNSGGDLNIISQQDKEHFKKRTQSIGGRIGIGYGRMSVSINASKLKADSDYVAVQEQSGLFAGEGGFDVQVAQHTDLQGGAIVSEAEPDYNRFSTDTLSYNAIDNHAKYDVESKSISFSTSGGLGGGFSDDSGEAQNTTYAAISDGDITVRSNPGQSLDEIKRSREEAHQVLGRIFSEEMVQQMQEEVEFTQLLSEEGPKAIGDYADSQLKAANELRHRADSAEASERDTLNAEADRIEANWKENGHLRIALHAFVGGLGNGLEGVVGAGITASAIPHIDGLLEKSGVSKETRKAILIAASAGVGGLVGGQPGALASMGQTVNNYLSHLEATRLNELKKHLLTCEADCNIDAVRAEIKALEGLDRHRDEYARIVCALPTSAACGQVIGQMQAFREGYLAAGPLSMLSRQKTESTQLAEQLFTYRQRAANPEIYNTVKGVGTSIGAGIEGTLDLGLLAGNAALGDEQSQAMLVQLAAATKAFLAHPVDNTEKAIKTKLDEIDRLEKSGQTDLAHQKRAELYTSGAFTITGAGALAITGGKVVIAGSKLAVSGSKALVTSIKNVAGSAADKFNLVDWRGLVGDTWGKADVRVLFEATTLTQQRELAKLTNQARHDLVNDFNALFSELSPNQIDAIVENPWTMQLFFGTAVETRVARQVRVAQSRPDSVFEGMKWTERTNAPQDFINPDGFGFDITGSSTTSIFKHQTRPEVNTVITYDSIPNDLGYKFIGWLENN</sequence>
<dbReference type="InterPro" id="IPR025157">
    <property type="entry name" value="Hemagglutinin_rpt"/>
</dbReference>
<dbReference type="Proteomes" id="UP000316649">
    <property type="component" value="Unassembled WGS sequence"/>
</dbReference>
<evidence type="ECO:0000313" key="3">
    <source>
        <dbReference type="EMBL" id="TVO71265.1"/>
    </source>
</evidence>
<protein>
    <submittedName>
        <fullName evidence="3">Filamentous hemagglutinin N-terminal domain-containing protein</fullName>
    </submittedName>
</protein>
<dbReference type="Pfam" id="PF05860">
    <property type="entry name" value="TPS"/>
    <property type="match status" value="1"/>
</dbReference>
<dbReference type="InterPro" id="IPR008638">
    <property type="entry name" value="FhaB/CdiA-like_TPS"/>
</dbReference>
<feature type="region of interest" description="Disordered" evidence="1">
    <location>
        <begin position="2138"/>
        <end position="2157"/>
    </location>
</feature>
<feature type="region of interest" description="Disordered" evidence="1">
    <location>
        <begin position="2079"/>
        <end position="2104"/>
    </location>
</feature>
<dbReference type="GO" id="GO:0003824">
    <property type="term" value="F:catalytic activity"/>
    <property type="evidence" value="ECO:0007669"/>
    <property type="project" value="UniProtKB-ARBA"/>
</dbReference>
<dbReference type="EMBL" id="VMNH01000022">
    <property type="protein sequence ID" value="TVO71265.1"/>
    <property type="molecule type" value="Genomic_DNA"/>
</dbReference>
<evidence type="ECO:0000256" key="1">
    <source>
        <dbReference type="SAM" id="MobiDB-lite"/>
    </source>
</evidence>
<feature type="domain" description="Filamentous haemagglutinin FhaB/tRNA nuclease CdiA-like TPS" evidence="2">
    <location>
        <begin position="93"/>
        <end position="213"/>
    </location>
</feature>
<dbReference type="NCBIfam" id="TIGR01901">
    <property type="entry name" value="adhes_NPXG"/>
    <property type="match status" value="1"/>
</dbReference>
<dbReference type="Pfam" id="PF05594">
    <property type="entry name" value="Fil_haemagg"/>
    <property type="match status" value="9"/>
</dbReference>
<reference evidence="3 4" key="1">
    <citation type="submission" date="2019-07" db="EMBL/GenBank/DDBJ databases">
        <title>The pathways for chlorine oxyanion respiration interact through the shared metabolite chlorate.</title>
        <authorList>
            <person name="Barnum T.P."/>
            <person name="Cheng Y."/>
            <person name="Hill K.A."/>
            <person name="Lucas L.N."/>
            <person name="Carlson H.K."/>
            <person name="Coates J.D."/>
        </authorList>
    </citation>
    <scope>NUCLEOTIDE SEQUENCE [LARGE SCALE GENOMIC DNA]</scope>
    <source>
        <strain evidence="3 4">BK-1</strain>
    </source>
</reference>
<dbReference type="Pfam" id="PF13018">
    <property type="entry name" value="ESPR"/>
    <property type="match status" value="1"/>
</dbReference>
<dbReference type="Pfam" id="PF21726">
    <property type="entry name" value="DUF6862"/>
    <property type="match status" value="1"/>
</dbReference>
<dbReference type="InterPro" id="IPR008619">
    <property type="entry name" value="Filamentous_hemagglutn_rpt"/>
</dbReference>
<dbReference type="InterPro" id="IPR049271">
    <property type="entry name" value="DUF6862"/>
</dbReference>
<feature type="compositionally biased region" description="Polar residues" evidence="1">
    <location>
        <begin position="1406"/>
        <end position="1434"/>
    </location>
</feature>
<dbReference type="RefSeq" id="WP_144359844.1">
    <property type="nucleotide sequence ID" value="NZ_VMNH01000022.1"/>
</dbReference>
<dbReference type="InterPro" id="IPR012334">
    <property type="entry name" value="Pectin_lyas_fold"/>
</dbReference>
<dbReference type="InterPro" id="IPR010069">
    <property type="entry name" value="CdiA_FHA1_rpt"/>
</dbReference>
<name>A0A557S1G6_9GAMM</name>